<evidence type="ECO:0000313" key="2">
    <source>
        <dbReference type="Proteomes" id="UP000274792"/>
    </source>
</evidence>
<dbReference type="AlphaFoldDB" id="A0AAJ4SIP4"/>
<comment type="caution">
    <text evidence="1">The sequence shown here is derived from an EMBL/GenBank/DDBJ whole genome shotgun (WGS) entry which is preliminary data.</text>
</comment>
<dbReference type="RefSeq" id="WP_126476812.1">
    <property type="nucleotide sequence ID" value="NZ_RXWV01000023.1"/>
</dbReference>
<sequence length="101" mass="11778">MTIFFNELKVNGHHLFGRFELAEFQGKDYLVVSDIRQKDLFDNFINNITEITRFVNEKGDMLKNLYDGKPVNFINLEIGKDNELIIEVVKSDFKATRNFGS</sequence>
<dbReference type="EMBL" id="RXWV01000023">
    <property type="protein sequence ID" value="RTX73782.1"/>
    <property type="molecule type" value="Genomic_DNA"/>
</dbReference>
<organism evidence="1 2">
    <name type="scientific">Mammaliicoccus sciuri</name>
    <name type="common">Staphylococcus sciuri</name>
    <dbReference type="NCBI Taxonomy" id="1296"/>
    <lineage>
        <taxon>Bacteria</taxon>
        <taxon>Bacillati</taxon>
        <taxon>Bacillota</taxon>
        <taxon>Bacilli</taxon>
        <taxon>Bacillales</taxon>
        <taxon>Staphylococcaceae</taxon>
        <taxon>Mammaliicoccus</taxon>
    </lineage>
</organism>
<protein>
    <submittedName>
        <fullName evidence="1">Uncharacterized protein</fullName>
    </submittedName>
</protein>
<accession>A0AAJ4SIP4</accession>
<name>A0AAJ4SIP4_MAMSC</name>
<proteinExistence type="predicted"/>
<reference evidence="1 2" key="1">
    <citation type="submission" date="2018-10" db="EMBL/GenBank/DDBJ databases">
        <title>A collection Staphylococci species genome sequencing.</title>
        <authorList>
            <person name="Cole K."/>
        </authorList>
    </citation>
    <scope>NUCLEOTIDE SEQUENCE [LARGE SCALE GENOMIC DNA]</scope>
    <source>
        <strain evidence="2">NCTC 12218</strain>
    </source>
</reference>
<gene>
    <name evidence="1" type="ORF">CD117_04125</name>
</gene>
<dbReference type="Proteomes" id="UP000274792">
    <property type="component" value="Unassembled WGS sequence"/>
</dbReference>
<evidence type="ECO:0000313" key="1">
    <source>
        <dbReference type="EMBL" id="RTX73782.1"/>
    </source>
</evidence>